<dbReference type="KEGG" id="azz:DEW08_19330"/>
<dbReference type="AlphaFoldDB" id="A0A2S2CUR6"/>
<protein>
    <submittedName>
        <fullName evidence="2">Uncharacterized protein</fullName>
    </submittedName>
</protein>
<evidence type="ECO:0000256" key="1">
    <source>
        <dbReference type="SAM" id="MobiDB-lite"/>
    </source>
</evidence>
<feature type="region of interest" description="Disordered" evidence="1">
    <location>
        <begin position="1"/>
        <end position="25"/>
    </location>
</feature>
<dbReference type="EMBL" id="CP029354">
    <property type="protein sequence ID" value="AWK88252.1"/>
    <property type="molecule type" value="Genomic_DNA"/>
</dbReference>
<feature type="compositionally biased region" description="Polar residues" evidence="1">
    <location>
        <begin position="7"/>
        <end position="20"/>
    </location>
</feature>
<gene>
    <name evidence="2" type="ORF">DEW08_19330</name>
</gene>
<accession>A0A2S2CUR6</accession>
<evidence type="ECO:0000313" key="3">
    <source>
        <dbReference type="Proteomes" id="UP000245629"/>
    </source>
</evidence>
<reference evidence="3" key="1">
    <citation type="submission" date="2018-05" db="EMBL/GenBank/DDBJ databases">
        <title>Azospirillum thermophila sp. nov., a novel isolated from hot spring.</title>
        <authorList>
            <person name="Zhao Z."/>
        </authorList>
    </citation>
    <scope>NUCLEOTIDE SEQUENCE [LARGE SCALE GENOMIC DNA]</scope>
    <source>
        <strain evidence="3">CFH 70021</strain>
    </source>
</reference>
<sequence length="73" mass="7544">MRPPQGPISTSGSSRAFTSASREKSAWSPICSFTGVLADAANAGSAVVIISSAIMAEKRRSLQGYIAAVPNFI</sequence>
<dbReference type="Proteomes" id="UP000245629">
    <property type="component" value="Chromosome 3"/>
</dbReference>
<organism evidence="2 3">
    <name type="scientific">Azospirillum thermophilum</name>
    <dbReference type="NCBI Taxonomy" id="2202148"/>
    <lineage>
        <taxon>Bacteria</taxon>
        <taxon>Pseudomonadati</taxon>
        <taxon>Pseudomonadota</taxon>
        <taxon>Alphaproteobacteria</taxon>
        <taxon>Rhodospirillales</taxon>
        <taxon>Azospirillaceae</taxon>
        <taxon>Azospirillum</taxon>
    </lineage>
</organism>
<keyword evidence="3" id="KW-1185">Reference proteome</keyword>
<proteinExistence type="predicted"/>
<name>A0A2S2CUR6_9PROT</name>
<evidence type="ECO:0000313" key="2">
    <source>
        <dbReference type="EMBL" id="AWK88252.1"/>
    </source>
</evidence>